<keyword evidence="3" id="KW-0378">Hydrolase</keyword>
<dbReference type="InterPro" id="IPR005502">
    <property type="entry name" value="Ribosyl_crysJ1"/>
</dbReference>
<organism evidence="3 4">
    <name type="scientific">Cordyceps fumosorosea (strain ARSEF 2679)</name>
    <name type="common">Isaria fumosorosea</name>
    <dbReference type="NCBI Taxonomy" id="1081104"/>
    <lineage>
        <taxon>Eukaryota</taxon>
        <taxon>Fungi</taxon>
        <taxon>Dikarya</taxon>
        <taxon>Ascomycota</taxon>
        <taxon>Pezizomycotina</taxon>
        <taxon>Sordariomycetes</taxon>
        <taxon>Hypocreomycetidae</taxon>
        <taxon>Hypocreales</taxon>
        <taxon>Cordycipitaceae</taxon>
        <taxon>Cordyceps</taxon>
    </lineage>
</organism>
<feature type="region of interest" description="Disordered" evidence="2">
    <location>
        <begin position="110"/>
        <end position="297"/>
    </location>
</feature>
<dbReference type="Proteomes" id="UP000076744">
    <property type="component" value="Unassembled WGS sequence"/>
</dbReference>
<dbReference type="SUPFAM" id="SSF101478">
    <property type="entry name" value="ADP-ribosylglycohydrolase"/>
    <property type="match status" value="1"/>
</dbReference>
<keyword evidence="1" id="KW-0479">Metal-binding</keyword>
<gene>
    <name evidence="3" type="ORF">ISF_02035</name>
</gene>
<name>A0A162LJM4_CORFA</name>
<feature type="compositionally biased region" description="Gly residues" evidence="2">
    <location>
        <begin position="203"/>
        <end position="214"/>
    </location>
</feature>
<feature type="compositionally biased region" description="Low complexity" evidence="2">
    <location>
        <begin position="219"/>
        <end position="240"/>
    </location>
</feature>
<dbReference type="EMBL" id="AZHB01000003">
    <property type="protein sequence ID" value="OAA71484.1"/>
    <property type="molecule type" value="Genomic_DNA"/>
</dbReference>
<dbReference type="RefSeq" id="XP_018707365.1">
    <property type="nucleotide sequence ID" value="XM_018845642.1"/>
</dbReference>
<keyword evidence="1" id="KW-0460">Magnesium</keyword>
<dbReference type="Pfam" id="PF03747">
    <property type="entry name" value="ADP_ribosyl_GH"/>
    <property type="match status" value="1"/>
</dbReference>
<dbReference type="OrthoDB" id="2021138at2759"/>
<feature type="binding site" evidence="1">
    <location>
        <position position="63"/>
    </location>
    <ligand>
        <name>Mg(2+)</name>
        <dbReference type="ChEBI" id="CHEBI:18420"/>
        <label>1</label>
    </ligand>
</feature>
<dbReference type="GO" id="GO:0016787">
    <property type="term" value="F:hydrolase activity"/>
    <property type="evidence" value="ECO:0007669"/>
    <property type="project" value="UniProtKB-KW"/>
</dbReference>
<comment type="cofactor">
    <cofactor evidence="1">
        <name>Mg(2+)</name>
        <dbReference type="ChEBI" id="CHEBI:18420"/>
    </cofactor>
    <text evidence="1">Binds 2 magnesium ions per subunit.</text>
</comment>
<dbReference type="STRING" id="1081104.A0A162LJM4"/>
<dbReference type="GeneID" id="30018327"/>
<dbReference type="InterPro" id="IPR036705">
    <property type="entry name" value="Ribosyl_crysJ1_sf"/>
</dbReference>
<proteinExistence type="predicted"/>
<keyword evidence="4" id="KW-1185">Reference proteome</keyword>
<comment type="caution">
    <text evidence="3">The sequence shown here is derived from an EMBL/GenBank/DDBJ whole genome shotgun (WGS) entry which is preliminary data.</text>
</comment>
<dbReference type="GO" id="GO:0046872">
    <property type="term" value="F:metal ion binding"/>
    <property type="evidence" value="ECO:0007669"/>
    <property type="project" value="UniProtKB-KW"/>
</dbReference>
<accession>A0A162LJM4</accession>
<feature type="binding site" evidence="1">
    <location>
        <position position="64"/>
    </location>
    <ligand>
        <name>Mg(2+)</name>
        <dbReference type="ChEBI" id="CHEBI:18420"/>
        <label>1</label>
    </ligand>
</feature>
<feature type="binding site" evidence="1">
    <location>
        <position position="65"/>
    </location>
    <ligand>
        <name>Mg(2+)</name>
        <dbReference type="ChEBI" id="CHEBI:18420"/>
        <label>1</label>
    </ligand>
</feature>
<sequence>MPTVTRRSRIVGALLGLHAGDSLGATVEFKSHGYIKATYPPGDTRLRDITGGGVFRWPPGHATDDTDMTRAVLLAYLDILTDPAHARAADVAARAGRYFLKWRAGDWPGLCRDARPGPRRRRARPRWQRQPHAVPAHRALPRRGSGGAGGGEPPHQPRHPRRRPVHRRVRRVQRHRRGARAGPPAGSRRRGGHPPVPPPGAGPAAGGRPRGGQGQESVGAWCAQARHAAAPAGARGVWPPAERDAGRLRGLRARVAVRGGGRAAGPEMPRGRAGRRGAHRQGHGHQRGHRGRPTGRA</sequence>
<feature type="compositionally biased region" description="Basic residues" evidence="2">
    <location>
        <begin position="272"/>
        <end position="297"/>
    </location>
</feature>
<feature type="compositionally biased region" description="Basic residues" evidence="2">
    <location>
        <begin position="117"/>
        <end position="129"/>
    </location>
</feature>
<dbReference type="AlphaFoldDB" id="A0A162LJM4"/>
<dbReference type="Gene3D" id="1.10.4080.10">
    <property type="entry name" value="ADP-ribosylation/Crystallin J1"/>
    <property type="match status" value="1"/>
</dbReference>
<evidence type="ECO:0000313" key="4">
    <source>
        <dbReference type="Proteomes" id="UP000076744"/>
    </source>
</evidence>
<evidence type="ECO:0000313" key="3">
    <source>
        <dbReference type="EMBL" id="OAA71484.1"/>
    </source>
</evidence>
<evidence type="ECO:0000256" key="1">
    <source>
        <dbReference type="PIRSR" id="PIRSR605502-1"/>
    </source>
</evidence>
<evidence type="ECO:0000256" key="2">
    <source>
        <dbReference type="SAM" id="MobiDB-lite"/>
    </source>
</evidence>
<protein>
    <submittedName>
        <fullName evidence="3">ADP-ribosylglycohydrolase family protein</fullName>
    </submittedName>
</protein>
<reference evidence="3 4" key="1">
    <citation type="journal article" date="2016" name="Genome Biol. Evol.">
        <title>Divergent and convergent evolution of fungal pathogenicity.</title>
        <authorList>
            <person name="Shang Y."/>
            <person name="Xiao G."/>
            <person name="Zheng P."/>
            <person name="Cen K."/>
            <person name="Zhan S."/>
            <person name="Wang C."/>
        </authorList>
    </citation>
    <scope>NUCLEOTIDE SEQUENCE [LARGE SCALE GENOMIC DNA]</scope>
    <source>
        <strain evidence="3 4">ARSEF 2679</strain>
    </source>
</reference>
<feature type="compositionally biased region" description="Basic residues" evidence="2">
    <location>
        <begin position="156"/>
        <end position="179"/>
    </location>
</feature>